<feature type="transmembrane region" description="Helical" evidence="1">
    <location>
        <begin position="283"/>
        <end position="299"/>
    </location>
</feature>
<comment type="caution">
    <text evidence="2">The sequence shown here is derived from an EMBL/GenBank/DDBJ whole genome shotgun (WGS) entry which is preliminary data.</text>
</comment>
<evidence type="ECO:0000313" key="2">
    <source>
        <dbReference type="EMBL" id="MCV9388316.1"/>
    </source>
</evidence>
<keyword evidence="1" id="KW-1133">Transmembrane helix</keyword>
<protein>
    <recommendedName>
        <fullName evidence="4">DUF2029 domain-containing protein</fullName>
    </recommendedName>
</protein>
<proteinExistence type="predicted"/>
<feature type="transmembrane region" description="Helical" evidence="1">
    <location>
        <begin position="12"/>
        <end position="28"/>
    </location>
</feature>
<feature type="transmembrane region" description="Helical" evidence="1">
    <location>
        <begin position="333"/>
        <end position="352"/>
    </location>
</feature>
<name>A0ABT3CX98_9BACT</name>
<evidence type="ECO:0000256" key="1">
    <source>
        <dbReference type="SAM" id="Phobius"/>
    </source>
</evidence>
<evidence type="ECO:0000313" key="3">
    <source>
        <dbReference type="Proteomes" id="UP001300692"/>
    </source>
</evidence>
<dbReference type="RefSeq" id="WP_264139174.1">
    <property type="nucleotide sequence ID" value="NZ_JAOYOD010000001.1"/>
</dbReference>
<evidence type="ECO:0008006" key="4">
    <source>
        <dbReference type="Google" id="ProtNLM"/>
    </source>
</evidence>
<feature type="transmembrane region" description="Helical" evidence="1">
    <location>
        <begin position="305"/>
        <end position="321"/>
    </location>
</feature>
<feature type="transmembrane region" description="Helical" evidence="1">
    <location>
        <begin position="364"/>
        <end position="381"/>
    </location>
</feature>
<reference evidence="2 3" key="1">
    <citation type="submission" date="2022-10" db="EMBL/GenBank/DDBJ databases">
        <title>Comparative genomics and taxonomic characterization of three novel marine species of genus Reichenbachiella exhibiting antioxidant and polysaccharide degradation activities.</title>
        <authorList>
            <person name="Muhammad N."/>
            <person name="Lee Y.-J."/>
            <person name="Ko J."/>
            <person name="Kim S.-G."/>
        </authorList>
    </citation>
    <scope>NUCLEOTIDE SEQUENCE [LARGE SCALE GENOMIC DNA]</scope>
    <source>
        <strain evidence="2 3">ABR2-5</strain>
    </source>
</reference>
<feature type="transmembrane region" description="Helical" evidence="1">
    <location>
        <begin position="162"/>
        <end position="190"/>
    </location>
</feature>
<feature type="transmembrane region" description="Helical" evidence="1">
    <location>
        <begin position="138"/>
        <end position="156"/>
    </location>
</feature>
<keyword evidence="3" id="KW-1185">Reference proteome</keyword>
<dbReference type="EMBL" id="JAOYOD010000001">
    <property type="protein sequence ID" value="MCV9388316.1"/>
    <property type="molecule type" value="Genomic_DNA"/>
</dbReference>
<accession>A0ABT3CX98</accession>
<feature type="transmembrane region" description="Helical" evidence="1">
    <location>
        <begin position="112"/>
        <end position="131"/>
    </location>
</feature>
<gene>
    <name evidence="2" type="ORF">N7U62_16655</name>
</gene>
<keyword evidence="1" id="KW-0472">Membrane</keyword>
<dbReference type="Proteomes" id="UP001300692">
    <property type="component" value="Unassembled WGS sequence"/>
</dbReference>
<sequence>MLDQKTVHQQNLYLYSGALLAYAFYYISRIPMDYGSCPLCDAHQYTLVYRFFEEGFFSQIKFPYYNRPLVPWLASLIPDTAIRTHFDIINFGFFLISIVAIRQLWLELKINFLFQVLGFAWLCIHWTGIIRYNLHDNITVDVPVYFFQAFALLAFFQNKLKWLYLITPLALLQKESFLAMHVVLIGLHFFDKRKTEAWKGGKHLLLSLVFAIVIQKGILSLLPEYEDQRSSIGALLYHGRWALEDPTRFARWFAAFGLAYGVLPFIALFLFRLKRLFDFRYQTLVTLSLMYCFFGILAGEDQIRILFLGFPFIMSISLLELQRCPRSISIPAIVLSLVSLRLYPFYIVTAWATDFAPLAYVWKWFAYFVFSTLILFGIYLFQKRKIKGKGT</sequence>
<organism evidence="2 3">
    <name type="scientific">Reichenbachiella ulvae</name>
    <dbReference type="NCBI Taxonomy" id="2980104"/>
    <lineage>
        <taxon>Bacteria</taxon>
        <taxon>Pseudomonadati</taxon>
        <taxon>Bacteroidota</taxon>
        <taxon>Cytophagia</taxon>
        <taxon>Cytophagales</taxon>
        <taxon>Reichenbachiellaceae</taxon>
        <taxon>Reichenbachiella</taxon>
    </lineage>
</organism>
<feature type="transmembrane region" description="Helical" evidence="1">
    <location>
        <begin position="88"/>
        <end position="106"/>
    </location>
</feature>
<keyword evidence="1" id="KW-0812">Transmembrane</keyword>
<feature type="transmembrane region" description="Helical" evidence="1">
    <location>
        <begin position="249"/>
        <end position="271"/>
    </location>
</feature>